<dbReference type="PROSITE" id="PS51450">
    <property type="entry name" value="LRR"/>
    <property type="match status" value="3"/>
</dbReference>
<dbReference type="SMART" id="SM00369">
    <property type="entry name" value="LRR_TYP"/>
    <property type="match status" value="7"/>
</dbReference>
<dbReference type="InParanoid" id="A0A5N4B0V8"/>
<dbReference type="SUPFAM" id="SSF52058">
    <property type="entry name" value="L domain-like"/>
    <property type="match status" value="1"/>
</dbReference>
<evidence type="ECO:0000256" key="2">
    <source>
        <dbReference type="ARBA" id="ARBA00022729"/>
    </source>
</evidence>
<evidence type="ECO:0000256" key="4">
    <source>
        <dbReference type="SAM" id="Phobius"/>
    </source>
</evidence>
<dbReference type="Proteomes" id="UP000327044">
    <property type="component" value="Unassembled WGS sequence"/>
</dbReference>
<keyword evidence="4" id="KW-0812">Transmembrane</keyword>
<keyword evidence="7" id="KW-1185">Reference proteome</keyword>
<comment type="caution">
    <text evidence="6">The sequence shown here is derived from an EMBL/GenBank/DDBJ whole genome shotgun (WGS) entry which is preliminary data.</text>
</comment>
<gene>
    <name evidence="6" type="ORF">PPYR_00166</name>
</gene>
<accession>A0A5N4B0V8</accession>
<dbReference type="InterPro" id="IPR026906">
    <property type="entry name" value="LRR_5"/>
</dbReference>
<dbReference type="GO" id="GO:0031012">
    <property type="term" value="C:extracellular matrix"/>
    <property type="evidence" value="ECO:0007669"/>
    <property type="project" value="TreeGrafter"/>
</dbReference>
<organism evidence="6 7">
    <name type="scientific">Photinus pyralis</name>
    <name type="common">Common eastern firefly</name>
    <name type="synonym">Lampyris pyralis</name>
    <dbReference type="NCBI Taxonomy" id="7054"/>
    <lineage>
        <taxon>Eukaryota</taxon>
        <taxon>Metazoa</taxon>
        <taxon>Ecdysozoa</taxon>
        <taxon>Arthropoda</taxon>
        <taxon>Hexapoda</taxon>
        <taxon>Insecta</taxon>
        <taxon>Pterygota</taxon>
        <taxon>Neoptera</taxon>
        <taxon>Endopterygota</taxon>
        <taxon>Coleoptera</taxon>
        <taxon>Polyphaga</taxon>
        <taxon>Elateriformia</taxon>
        <taxon>Elateroidea</taxon>
        <taxon>Lampyridae</taxon>
        <taxon>Lampyrinae</taxon>
        <taxon>Photinus</taxon>
    </lineage>
</organism>
<dbReference type="PANTHER" id="PTHR24373">
    <property type="entry name" value="SLIT RELATED LEUCINE-RICH REPEAT NEURONAL PROTEIN"/>
    <property type="match status" value="1"/>
</dbReference>
<dbReference type="PRINTS" id="PR00019">
    <property type="entry name" value="LEURICHRPT"/>
</dbReference>
<dbReference type="InterPro" id="IPR050328">
    <property type="entry name" value="Dev_Immune_Receptor"/>
</dbReference>
<dbReference type="EMBL" id="VVIM01000001">
    <property type="protein sequence ID" value="KAB0803196.1"/>
    <property type="molecule type" value="Genomic_DNA"/>
</dbReference>
<keyword evidence="1" id="KW-0433">Leucine-rich repeat</keyword>
<sequence>MFEIMSFTVLCVLFLLCFRVSNLSGASTCRQKKEGYVYITLRCSLNTQFFPVGDSPITNLECLDCNIPVLNQETILKNFVGNTFNLSSSNVQVISANVLSEFTNKTKRFFFENNKIDYIAPEVFSHFSQLEEINFRNSKISHLPAGVLNRTFVTKLTLSENSFSAIDHVFEGLKVTRLNLSSNRIREIATDTFSKTTFIEGSSFPHRQHLDLANNMIEKLHPGSFKCFDEDNCVNILELKNNQLTKIKNGTFLDNRHLNELSLCNNFIHHLESNSFRGLTNLKSLTLRNNRIEIIPVSLFEDLQQLNTLDLSENFISSLQLHAFSGLTALEILNISHNNLETFTPTYLFPLGQLTDLDISDVKVHRLDLKEIMRHNSKLRNIILNDNFWKCNDLLDFYTEMNKFGGFSSPTQHYGVPNLHGIACSPRELDTYNDFTFAKFLKIVSTDAPLSDWFNFSPPTKDEQDHTMKYLRNIHGMFIFVLFSIVVLITCYVIKLVMRCLYDNNIVKFNRLSFLYLPGQRNVQVCS</sequence>
<dbReference type="Gene3D" id="3.80.10.10">
    <property type="entry name" value="Ribonuclease Inhibitor"/>
    <property type="match status" value="3"/>
</dbReference>
<evidence type="ECO:0000256" key="1">
    <source>
        <dbReference type="ARBA" id="ARBA00022614"/>
    </source>
</evidence>
<dbReference type="InterPro" id="IPR001611">
    <property type="entry name" value="Leu-rich_rpt"/>
</dbReference>
<dbReference type="InterPro" id="IPR032675">
    <property type="entry name" value="LRR_dom_sf"/>
</dbReference>
<evidence type="ECO:0000313" key="7">
    <source>
        <dbReference type="Proteomes" id="UP000327044"/>
    </source>
</evidence>
<name>A0A5N4B0V8_PHOPY</name>
<dbReference type="Pfam" id="PF13306">
    <property type="entry name" value="LRR_5"/>
    <property type="match status" value="1"/>
</dbReference>
<dbReference type="AlphaFoldDB" id="A0A5N4B0V8"/>
<feature type="chain" id="PRO_5024299335" description="LRRCT domain-containing protein" evidence="5">
    <location>
        <begin position="26"/>
        <end position="527"/>
    </location>
</feature>
<protein>
    <recommendedName>
        <fullName evidence="8">LRRCT domain-containing protein</fullName>
    </recommendedName>
</protein>
<evidence type="ECO:0000256" key="5">
    <source>
        <dbReference type="SAM" id="SignalP"/>
    </source>
</evidence>
<proteinExistence type="predicted"/>
<keyword evidence="4" id="KW-1133">Transmembrane helix</keyword>
<feature type="transmembrane region" description="Helical" evidence="4">
    <location>
        <begin position="474"/>
        <end position="494"/>
    </location>
</feature>
<keyword evidence="4" id="KW-0472">Membrane</keyword>
<evidence type="ECO:0000256" key="3">
    <source>
        <dbReference type="ARBA" id="ARBA00022737"/>
    </source>
</evidence>
<dbReference type="GO" id="GO:0005615">
    <property type="term" value="C:extracellular space"/>
    <property type="evidence" value="ECO:0007669"/>
    <property type="project" value="TreeGrafter"/>
</dbReference>
<keyword evidence="3" id="KW-0677">Repeat</keyword>
<dbReference type="PANTHER" id="PTHR24373:SF387">
    <property type="entry name" value="LEUCINE-RICH REPEATS AND IMMUNOGLOBULIN-LIKE DOMAINS PROTEIN SMA-10"/>
    <property type="match status" value="1"/>
</dbReference>
<feature type="signal peptide" evidence="5">
    <location>
        <begin position="1"/>
        <end position="25"/>
    </location>
</feature>
<keyword evidence="2 5" id="KW-0732">Signal</keyword>
<evidence type="ECO:0000313" key="6">
    <source>
        <dbReference type="EMBL" id="KAB0803196.1"/>
    </source>
</evidence>
<evidence type="ECO:0008006" key="8">
    <source>
        <dbReference type="Google" id="ProtNLM"/>
    </source>
</evidence>
<dbReference type="InterPro" id="IPR003591">
    <property type="entry name" value="Leu-rich_rpt_typical-subtyp"/>
</dbReference>
<reference evidence="6 7" key="1">
    <citation type="journal article" date="2018" name="Elife">
        <title>Firefly genomes illuminate parallel origins of bioluminescence in beetles.</title>
        <authorList>
            <person name="Fallon T.R."/>
            <person name="Lower S.E."/>
            <person name="Chang C.H."/>
            <person name="Bessho-Uehara M."/>
            <person name="Martin G.J."/>
            <person name="Bewick A.J."/>
            <person name="Behringer M."/>
            <person name="Debat H.J."/>
            <person name="Wong I."/>
            <person name="Day J.C."/>
            <person name="Suvorov A."/>
            <person name="Silva C.J."/>
            <person name="Stanger-Hall K.F."/>
            <person name="Hall D.W."/>
            <person name="Schmitz R.J."/>
            <person name="Nelson D.R."/>
            <person name="Lewis S.M."/>
            <person name="Shigenobu S."/>
            <person name="Bybee S.M."/>
            <person name="Larracuente A.M."/>
            <person name="Oba Y."/>
            <person name="Weng J.K."/>
        </authorList>
    </citation>
    <scope>NUCLEOTIDE SEQUENCE [LARGE SCALE GENOMIC DNA]</scope>
    <source>
        <strain evidence="6">1611_PpyrPB1</strain>
        <tissue evidence="6">Whole body</tissue>
    </source>
</reference>
<dbReference type="Pfam" id="PF13855">
    <property type="entry name" value="LRR_8"/>
    <property type="match status" value="1"/>
</dbReference>